<gene>
    <name evidence="3" type="ORF">G7Z17_g548</name>
</gene>
<dbReference type="SUPFAM" id="SSF48208">
    <property type="entry name" value="Six-hairpin glycosidases"/>
    <property type="match status" value="1"/>
</dbReference>
<dbReference type="PANTHER" id="PTHR34987">
    <property type="entry name" value="C, PUTATIVE (AFU_ORTHOLOGUE AFUA_3G02880)-RELATED"/>
    <property type="match status" value="1"/>
</dbReference>
<feature type="domain" description="Alpha-L-rhamnosidase six-hairpin glycosidase" evidence="2">
    <location>
        <begin position="251"/>
        <end position="353"/>
    </location>
</feature>
<dbReference type="InterPro" id="IPR035396">
    <property type="entry name" value="Bac_rhamnosid6H"/>
</dbReference>
<dbReference type="Gene3D" id="1.50.10.10">
    <property type="match status" value="2"/>
</dbReference>
<evidence type="ECO:0000313" key="4">
    <source>
        <dbReference type="Proteomes" id="UP000722485"/>
    </source>
</evidence>
<evidence type="ECO:0000256" key="1">
    <source>
        <dbReference type="SAM" id="SignalP"/>
    </source>
</evidence>
<dbReference type="InterPro" id="IPR012341">
    <property type="entry name" value="6hp_glycosidase-like_sf"/>
</dbReference>
<feature type="signal peptide" evidence="1">
    <location>
        <begin position="1"/>
        <end position="17"/>
    </location>
</feature>
<name>A0A9P5HK33_9HYPO</name>
<dbReference type="InterPro" id="IPR008928">
    <property type="entry name" value="6-hairpin_glycosidase_sf"/>
</dbReference>
<evidence type="ECO:0000259" key="2">
    <source>
        <dbReference type="Pfam" id="PF17389"/>
    </source>
</evidence>
<keyword evidence="1" id="KW-0732">Signal</keyword>
<dbReference type="Proteomes" id="UP000722485">
    <property type="component" value="Unassembled WGS sequence"/>
</dbReference>
<comment type="caution">
    <text evidence="3">The sequence shown here is derived from an EMBL/GenBank/DDBJ whole genome shotgun (WGS) entry which is preliminary data.</text>
</comment>
<dbReference type="EMBL" id="JAANBB010000004">
    <property type="protein sequence ID" value="KAF7557605.1"/>
    <property type="molecule type" value="Genomic_DNA"/>
</dbReference>
<protein>
    <recommendedName>
        <fullName evidence="2">Alpha-L-rhamnosidase six-hairpin glycosidase domain-containing protein</fullName>
    </recommendedName>
</protein>
<feature type="chain" id="PRO_5040464233" description="Alpha-L-rhamnosidase six-hairpin glycosidase domain-containing protein" evidence="1">
    <location>
        <begin position="18"/>
        <end position="628"/>
    </location>
</feature>
<proteinExistence type="predicted"/>
<dbReference type="Pfam" id="PF17389">
    <property type="entry name" value="Bac_rhamnosid6H"/>
    <property type="match status" value="1"/>
</dbReference>
<evidence type="ECO:0000313" key="3">
    <source>
        <dbReference type="EMBL" id="KAF7557605.1"/>
    </source>
</evidence>
<reference evidence="3" key="1">
    <citation type="submission" date="2020-03" db="EMBL/GenBank/DDBJ databases">
        <title>Draft Genome Sequence of Cylindrodendrum hubeiense.</title>
        <authorList>
            <person name="Buettner E."/>
            <person name="Kellner H."/>
        </authorList>
    </citation>
    <scope>NUCLEOTIDE SEQUENCE</scope>
    <source>
        <strain evidence="3">IHI 201604</strain>
    </source>
</reference>
<keyword evidence="4" id="KW-1185">Reference proteome</keyword>
<accession>A0A9P5HK33</accession>
<sequence length="628" mass="68859">MLCKILLLQALAACTLADLCWRNTSCSGPSVESFPGSWSSNIFAPTSRTVRPTSFFSLTDVSKITEFTIGNSSAGSIDVDDQGFVFDFGVEVGGIVTVNYTLTGSSTTLGLAFSEARNFIGKTSDNSNGGSIADGALTSNIETEGSGSYTIPDAQLRGGFRYLTLFQTSSSNSTLTIDDITLEISFQPTWSNLRAYQGYFQCNEELLNKVWYSGAYTLQTNSCPGNAGRAAVKSRKGWINNEYIGPGDTVLLDGAKRDRWVWIGDMGTAVPSAFVSTGDLESTKNALQAIYSGQASTGVLPKAGPPYLSKDSETYHLWTLIGTYNYFLYSGDEEFLESIWPQYTKALNYTLGHLTSAGIVKVFWDEDFGAFKESPGDITLYPQDANSMAIAFGVVPANSDLAKRVSDYLESNWTPIGPACPELPKNVSPFVSSIELLGHFQAGRPDRALKLMRDSWGWYLNNPNGTESTVVEGFLVDGSWGYRGDRGYRNDPSYVSHAHGWSSGPTSTLSEYMLGLRVTKPQGQEWRLAPASFTELSEVQGGFTTSLGCTLGAGRQRQNNGVDRWLRRFIGFISTLEERYYYMEPPYFNLDVVFNNEMLDDVLLGGYKLMGSRASHRQYTEDGDGDDD</sequence>
<dbReference type="GO" id="GO:0003824">
    <property type="term" value="F:catalytic activity"/>
    <property type="evidence" value="ECO:0007669"/>
    <property type="project" value="UniProtKB-ARBA"/>
</dbReference>
<dbReference type="AlphaFoldDB" id="A0A9P5HK33"/>
<dbReference type="PANTHER" id="PTHR34987:SF5">
    <property type="entry name" value="ALPHA-RHAMNOSIDASE"/>
    <property type="match status" value="1"/>
</dbReference>
<organism evidence="3 4">
    <name type="scientific">Cylindrodendrum hubeiense</name>
    <dbReference type="NCBI Taxonomy" id="595255"/>
    <lineage>
        <taxon>Eukaryota</taxon>
        <taxon>Fungi</taxon>
        <taxon>Dikarya</taxon>
        <taxon>Ascomycota</taxon>
        <taxon>Pezizomycotina</taxon>
        <taxon>Sordariomycetes</taxon>
        <taxon>Hypocreomycetidae</taxon>
        <taxon>Hypocreales</taxon>
        <taxon>Nectriaceae</taxon>
        <taxon>Cylindrodendrum</taxon>
    </lineage>
</organism>
<dbReference type="OrthoDB" id="10036721at2759"/>
<dbReference type="GO" id="GO:0005975">
    <property type="term" value="P:carbohydrate metabolic process"/>
    <property type="evidence" value="ECO:0007669"/>
    <property type="project" value="InterPro"/>
</dbReference>